<dbReference type="GO" id="GO:0003993">
    <property type="term" value="F:acid phosphatase activity"/>
    <property type="evidence" value="ECO:0007669"/>
    <property type="project" value="InterPro"/>
</dbReference>
<dbReference type="InterPro" id="IPR002115">
    <property type="entry name" value="Tyr_Pase_low_mol_wt_mml"/>
</dbReference>
<dbReference type="PRINTS" id="PR00720">
    <property type="entry name" value="MAMMALPTPASE"/>
</dbReference>
<dbReference type="GO" id="GO:0005737">
    <property type="term" value="C:cytoplasm"/>
    <property type="evidence" value="ECO:0007669"/>
    <property type="project" value="UniProtKB-SubCell"/>
</dbReference>
<comment type="similarity">
    <text evidence="2">Belongs to the low molecular weight phosphotyrosine protein phosphatase family.</text>
</comment>
<dbReference type="PANTHER" id="PTHR11717">
    <property type="entry name" value="LOW MOLECULAR WEIGHT PROTEIN TYROSINE PHOSPHATASE"/>
    <property type="match status" value="1"/>
</dbReference>
<reference evidence="10" key="1">
    <citation type="submission" date="2024-02" db="UniProtKB">
        <authorList>
            <consortium name="WormBaseParasite"/>
        </authorList>
    </citation>
    <scope>IDENTIFICATION</scope>
</reference>
<dbReference type="FunFam" id="3.40.50.2300:FF:000105">
    <property type="entry name" value="Low molecular weight phosphotyrosine protein"/>
    <property type="match status" value="1"/>
</dbReference>
<name>A0AAF3FCL9_9BILA</name>
<dbReference type="Proteomes" id="UP000887575">
    <property type="component" value="Unassembled WGS sequence"/>
</dbReference>
<dbReference type="Pfam" id="PF01981">
    <property type="entry name" value="PTH2"/>
    <property type="match status" value="1"/>
</dbReference>
<feature type="active site" description="Nucleophile" evidence="7">
    <location>
        <position position="14"/>
    </location>
</feature>
<organism evidence="9 10">
    <name type="scientific">Mesorhabditis belari</name>
    <dbReference type="NCBI Taxonomy" id="2138241"/>
    <lineage>
        <taxon>Eukaryota</taxon>
        <taxon>Metazoa</taxon>
        <taxon>Ecdysozoa</taxon>
        <taxon>Nematoda</taxon>
        <taxon>Chromadorea</taxon>
        <taxon>Rhabditida</taxon>
        <taxon>Rhabditina</taxon>
        <taxon>Rhabditomorpha</taxon>
        <taxon>Rhabditoidea</taxon>
        <taxon>Rhabditidae</taxon>
        <taxon>Mesorhabditinae</taxon>
        <taxon>Mesorhabditis</taxon>
    </lineage>
</organism>
<evidence type="ECO:0000313" key="10">
    <source>
        <dbReference type="WBParaSite" id="MBELARI_LOCUS4687"/>
    </source>
</evidence>
<dbReference type="SUPFAM" id="SSF102462">
    <property type="entry name" value="Peptidyl-tRNA hydrolase II"/>
    <property type="match status" value="1"/>
</dbReference>
<comment type="catalytic activity">
    <reaction evidence="6">
        <text>an N-acyl-L-alpha-aminoacyl-tRNA + H2O = an N-acyl-L-amino acid + a tRNA + H(+)</text>
        <dbReference type="Rhea" id="RHEA:54448"/>
        <dbReference type="Rhea" id="RHEA-COMP:10123"/>
        <dbReference type="Rhea" id="RHEA-COMP:13883"/>
        <dbReference type="ChEBI" id="CHEBI:15377"/>
        <dbReference type="ChEBI" id="CHEBI:15378"/>
        <dbReference type="ChEBI" id="CHEBI:59874"/>
        <dbReference type="ChEBI" id="CHEBI:78442"/>
        <dbReference type="ChEBI" id="CHEBI:138191"/>
        <dbReference type="EC" id="3.1.1.29"/>
    </reaction>
</comment>
<accession>A0AAF3FCL9</accession>
<feature type="active site" description="Proton donor" evidence="7">
    <location>
        <position position="133"/>
    </location>
</feature>
<dbReference type="Gene3D" id="3.40.1490.10">
    <property type="entry name" value="Bit1"/>
    <property type="match status" value="1"/>
</dbReference>
<evidence type="ECO:0000256" key="2">
    <source>
        <dbReference type="ARBA" id="ARBA00011063"/>
    </source>
</evidence>
<evidence type="ECO:0000259" key="8">
    <source>
        <dbReference type="SMART" id="SM00226"/>
    </source>
</evidence>
<dbReference type="Gene3D" id="3.40.50.2300">
    <property type="match status" value="1"/>
</dbReference>
<dbReference type="InterPro" id="IPR023485">
    <property type="entry name" value="Ptyr_pPase"/>
</dbReference>
<keyword evidence="4" id="KW-0378">Hydrolase</keyword>
<dbReference type="InterPro" id="IPR017867">
    <property type="entry name" value="Tyr_phospatase_low_mol_wt"/>
</dbReference>
<dbReference type="InterPro" id="IPR023476">
    <property type="entry name" value="Pep_tRNA_hydro_II_dom_sf"/>
</dbReference>
<feature type="active site" evidence="7">
    <location>
        <position position="20"/>
    </location>
</feature>
<proteinExistence type="inferred from homology"/>
<dbReference type="InterPro" id="IPR036196">
    <property type="entry name" value="Ptyr_pPase_sf"/>
</dbReference>
<dbReference type="InterPro" id="IPR050438">
    <property type="entry name" value="LMW_PTPase"/>
</dbReference>
<evidence type="ECO:0000256" key="7">
    <source>
        <dbReference type="PIRSR" id="PIRSR617867-1"/>
    </source>
</evidence>
<dbReference type="Pfam" id="PF01451">
    <property type="entry name" value="LMWPc"/>
    <property type="match status" value="1"/>
</dbReference>
<dbReference type="GO" id="GO:0004726">
    <property type="term" value="F:non-membrane spanning protein tyrosine phosphatase activity"/>
    <property type="evidence" value="ECO:0007669"/>
    <property type="project" value="InterPro"/>
</dbReference>
<sequence length="283" mass="32290">MGEKDKKYGVLFICLGNICRSPIAEAVFLDLLKKRNLTEKFLVDSAAVAGYHTGKRPESRTLKTLQKFGLTDYDHRAREVSTADFKKFDMIFGMDDSNISDLKELQRLAGDKSIARLEKFSDYDPQGTSEVPDPYYFSGTEMFDQVFQQCQRCCDGFLKTIENELMTSKSLVMYLVLRRDLLKEPLNWPIGAVATQTAHAASAAIWIYRDDPNVAEYTSKLDSMHKVTLGVDSPDELAQVIKKLEEKQLDHKVWIEDDMPVCVALKPYSKDEVKNVFRSLKLF</sequence>
<feature type="domain" description="Phosphotyrosine protein phosphatase I" evidence="8">
    <location>
        <begin position="8"/>
        <end position="160"/>
    </location>
</feature>
<evidence type="ECO:0000256" key="6">
    <source>
        <dbReference type="ARBA" id="ARBA00048707"/>
    </source>
</evidence>
<evidence type="ECO:0000256" key="3">
    <source>
        <dbReference type="ARBA" id="ARBA00022490"/>
    </source>
</evidence>
<dbReference type="SUPFAM" id="SSF52788">
    <property type="entry name" value="Phosphotyrosine protein phosphatases I"/>
    <property type="match status" value="1"/>
</dbReference>
<evidence type="ECO:0000256" key="1">
    <source>
        <dbReference type="ARBA" id="ARBA00004496"/>
    </source>
</evidence>
<evidence type="ECO:0000313" key="9">
    <source>
        <dbReference type="Proteomes" id="UP000887575"/>
    </source>
</evidence>
<evidence type="ECO:0000256" key="4">
    <source>
        <dbReference type="ARBA" id="ARBA00022801"/>
    </source>
</evidence>
<dbReference type="PRINTS" id="PR00719">
    <property type="entry name" value="LMWPTPASE"/>
</dbReference>
<keyword evidence="9" id="KW-1185">Reference proteome</keyword>
<dbReference type="CDD" id="cd16343">
    <property type="entry name" value="LMWPTP"/>
    <property type="match status" value="1"/>
</dbReference>
<dbReference type="AlphaFoldDB" id="A0AAF3FCL9"/>
<keyword evidence="5" id="KW-0904">Protein phosphatase</keyword>
<evidence type="ECO:0000256" key="5">
    <source>
        <dbReference type="ARBA" id="ARBA00022912"/>
    </source>
</evidence>
<keyword evidence="3" id="KW-0963">Cytoplasm</keyword>
<dbReference type="InterPro" id="IPR002833">
    <property type="entry name" value="PTH2"/>
</dbReference>
<dbReference type="PANTHER" id="PTHR11717:SF7">
    <property type="entry name" value="LOW MOLECULAR WEIGHT PHOSPHOTYROSINE PROTEIN PHOSPHATASE"/>
    <property type="match status" value="1"/>
</dbReference>
<comment type="subcellular location">
    <subcellularLocation>
        <location evidence="1">Cytoplasm</location>
    </subcellularLocation>
</comment>
<dbReference type="SMART" id="SM00226">
    <property type="entry name" value="LMWPc"/>
    <property type="match status" value="1"/>
</dbReference>
<protein>
    <recommendedName>
        <fullName evidence="8">Phosphotyrosine protein phosphatase I domain-containing protein</fullName>
    </recommendedName>
</protein>
<dbReference type="GO" id="GO:0004045">
    <property type="term" value="F:peptidyl-tRNA hydrolase activity"/>
    <property type="evidence" value="ECO:0007669"/>
    <property type="project" value="UniProtKB-EC"/>
</dbReference>
<dbReference type="WBParaSite" id="MBELARI_LOCUS4687">
    <property type="protein sequence ID" value="MBELARI_LOCUS4687"/>
    <property type="gene ID" value="MBELARI_LOCUS4687"/>
</dbReference>